<dbReference type="InterPro" id="IPR029044">
    <property type="entry name" value="Nucleotide-diphossugar_trans"/>
</dbReference>
<evidence type="ECO:0000313" key="2">
    <source>
        <dbReference type="EMBL" id="KAH0450397.1"/>
    </source>
</evidence>
<dbReference type="EMBL" id="JAGFBR010000018">
    <property type="protein sequence ID" value="KAH0450397.1"/>
    <property type="molecule type" value="Genomic_DNA"/>
</dbReference>
<dbReference type="SUPFAM" id="SSF53448">
    <property type="entry name" value="Nucleotide-diphospho-sugar transferases"/>
    <property type="match status" value="1"/>
</dbReference>
<evidence type="ECO:0000313" key="3">
    <source>
        <dbReference type="Proteomes" id="UP000775213"/>
    </source>
</evidence>
<name>A0AAV7G3W3_DENCH</name>
<organism evidence="2 3">
    <name type="scientific">Dendrobium chrysotoxum</name>
    <name type="common">Orchid</name>
    <dbReference type="NCBI Taxonomy" id="161865"/>
    <lineage>
        <taxon>Eukaryota</taxon>
        <taxon>Viridiplantae</taxon>
        <taxon>Streptophyta</taxon>
        <taxon>Embryophyta</taxon>
        <taxon>Tracheophyta</taxon>
        <taxon>Spermatophyta</taxon>
        <taxon>Magnoliopsida</taxon>
        <taxon>Liliopsida</taxon>
        <taxon>Asparagales</taxon>
        <taxon>Orchidaceae</taxon>
        <taxon>Epidendroideae</taxon>
        <taxon>Malaxideae</taxon>
        <taxon>Dendrobiinae</taxon>
        <taxon>Dendrobium</taxon>
    </lineage>
</organism>
<gene>
    <name evidence="2" type="ORF">IEQ34_021089</name>
</gene>
<accession>A0AAV7G3W3</accession>
<keyword evidence="1" id="KW-0812">Transmembrane</keyword>
<keyword evidence="1" id="KW-1133">Transmembrane helix</keyword>
<protein>
    <recommendedName>
        <fullName evidence="4">Nucleotide-diphospho-sugar transferase domain-containing protein</fullName>
    </recommendedName>
</protein>
<dbReference type="Proteomes" id="UP000775213">
    <property type="component" value="Unassembled WGS sequence"/>
</dbReference>
<reference evidence="2 3" key="1">
    <citation type="journal article" date="2021" name="Hortic Res">
        <title>Chromosome-scale assembly of the Dendrobium chrysotoxum genome enhances the understanding of orchid evolution.</title>
        <authorList>
            <person name="Zhang Y."/>
            <person name="Zhang G.Q."/>
            <person name="Zhang D."/>
            <person name="Liu X.D."/>
            <person name="Xu X.Y."/>
            <person name="Sun W.H."/>
            <person name="Yu X."/>
            <person name="Zhu X."/>
            <person name="Wang Z.W."/>
            <person name="Zhao X."/>
            <person name="Zhong W.Y."/>
            <person name="Chen H."/>
            <person name="Yin W.L."/>
            <person name="Huang T."/>
            <person name="Niu S.C."/>
            <person name="Liu Z.J."/>
        </authorList>
    </citation>
    <scope>NUCLEOTIDE SEQUENCE [LARGE SCALE GENOMIC DNA]</scope>
    <source>
        <strain evidence="2">Lindl</strain>
    </source>
</reference>
<sequence length="553" mass="62409">MSVFPSHLKNRGLKSGLDGGGMGMWGTSSNTGSTLEGGDDCKGEDLGPQSPKIWAITYTKFHVYIEMELMITCIPLLLSRTDCNCRINNNFEGFRVCPSSSLVVVAVPRLHICTSRFFGPFVAVRLRSFDDFPSCRIGCYDILVGSNDGSSLAVKSSACLAMVLCRAWRTLFIFLLPLIFTLPLLFSVFELHQKPIHKEQKRNFPKKSDHLILGPAAGQGLPKRLQCEGLKAMNLIIVPSSQKNLDTSEKVSFVSVFTVYNSSHRPELESINENFNSKVIVGSTSYTRTERSMAILKTFINFIQVSMPRSCIFLLTDPAAELTIDRNNVTLFPILGDYARGQLMLQRIRSYIVFLESRLQQKYEMQNSINHYIFTDSDVAIVNDLGHLFKNYPDFHLALTFRNNKDQPLNSGFIAVRGTPDGIRKSKIFLEEVLEIYSSKYINASRMLGDQLALAWVVRSHLSFITEHFRKPEAFSAEIKGASVLFLPCAIFNWTPPEGAGQFHGMPLNVQVVHFKGSRKRLMMESWNYYNKTSSIPDMLCLILRSGRTKYDF</sequence>
<evidence type="ECO:0008006" key="4">
    <source>
        <dbReference type="Google" id="ProtNLM"/>
    </source>
</evidence>
<keyword evidence="3" id="KW-1185">Reference proteome</keyword>
<comment type="caution">
    <text evidence="2">The sequence shown here is derived from an EMBL/GenBank/DDBJ whole genome shotgun (WGS) entry which is preliminary data.</text>
</comment>
<dbReference type="Gene3D" id="3.90.550.10">
    <property type="entry name" value="Spore Coat Polysaccharide Biosynthesis Protein SpsA, Chain A"/>
    <property type="match status" value="1"/>
</dbReference>
<dbReference type="AlphaFoldDB" id="A0AAV7G3W3"/>
<feature type="transmembrane region" description="Helical" evidence="1">
    <location>
        <begin position="171"/>
        <end position="189"/>
    </location>
</feature>
<proteinExistence type="predicted"/>
<dbReference type="PANTHER" id="PTHR35723">
    <property type="entry name" value="POLYPHOSPHATIDYLINOSITOL PHOSPHATASE"/>
    <property type="match status" value="1"/>
</dbReference>
<keyword evidence="1" id="KW-0472">Membrane</keyword>
<evidence type="ECO:0000256" key="1">
    <source>
        <dbReference type="SAM" id="Phobius"/>
    </source>
</evidence>